<keyword evidence="4" id="KW-1185">Reference proteome</keyword>
<gene>
    <name evidence="3" type="primary">porV</name>
    <name evidence="3" type="ORF">QQ020_02200</name>
</gene>
<name>A0ABT8KZF4_9BACT</name>
<dbReference type="RefSeq" id="WP_346756173.1">
    <property type="nucleotide sequence ID" value="NZ_JAUJEB010000001.1"/>
</dbReference>
<keyword evidence="1" id="KW-0732">Signal</keyword>
<dbReference type="InterPro" id="IPR045741">
    <property type="entry name" value="PorV"/>
</dbReference>
<feature type="domain" description="Type IX secretion system protein PorV" evidence="2">
    <location>
        <begin position="34"/>
        <end position="270"/>
    </location>
</feature>
<sequence length="387" mass="42602">MKSVSIILCIILLLCNHLVDAQNDVGMSGQEVGNKVLNPAIPFLNLTPDARGGALGGSGAATDPDVNSLYWNNAKLVFIEQKIGGTLSYTPWLNKIANDMFISYVAGHLKIDDRQAVGVSMRYFNLGDFQINDKLGAYVADLSPYEMAFDATYSRKLSDQLSIGVTGRFISSNVSRQFELLEDIGVVYSMAVDLGVFYKKSMTLAGKNTDLSLGAHLSNFGPKINYGNNSSKDFIPTNLRIGVALKNYLDNYHSLTFVFDINKLMVPTPPVYEKDESGNLNIIDGKDPDRGLFAGTFGSFGDAPGGMKEELQELIFSGGLEYSYKNTAALRVGYFHENKNKGNRRYLTFGTGFKYRAFGFDVSYLVPVVENHPLAETLRLSLLFNVD</sequence>
<dbReference type="Pfam" id="PF19572">
    <property type="entry name" value="PorV"/>
    <property type="match status" value="1"/>
</dbReference>
<feature type="signal peptide" evidence="1">
    <location>
        <begin position="1"/>
        <end position="21"/>
    </location>
</feature>
<accession>A0ABT8KZF4</accession>
<evidence type="ECO:0000259" key="2">
    <source>
        <dbReference type="Pfam" id="PF19572"/>
    </source>
</evidence>
<evidence type="ECO:0000256" key="1">
    <source>
        <dbReference type="SAM" id="SignalP"/>
    </source>
</evidence>
<proteinExistence type="predicted"/>
<dbReference type="NCBIfam" id="NF033710">
    <property type="entry name" value="T9SS_OM_PorV"/>
    <property type="match status" value="1"/>
</dbReference>
<evidence type="ECO:0000313" key="4">
    <source>
        <dbReference type="Proteomes" id="UP001172083"/>
    </source>
</evidence>
<reference evidence="3" key="1">
    <citation type="submission" date="2023-06" db="EMBL/GenBank/DDBJ databases">
        <title>Genomic of Agaribacillus aureum.</title>
        <authorList>
            <person name="Wang G."/>
        </authorList>
    </citation>
    <scope>NUCLEOTIDE SEQUENCE</scope>
    <source>
        <strain evidence="3">BMA12</strain>
    </source>
</reference>
<feature type="chain" id="PRO_5047492715" evidence="1">
    <location>
        <begin position="22"/>
        <end position="387"/>
    </location>
</feature>
<dbReference type="EMBL" id="JAUJEB010000001">
    <property type="protein sequence ID" value="MDN5210833.1"/>
    <property type="molecule type" value="Genomic_DNA"/>
</dbReference>
<dbReference type="InterPro" id="IPR047799">
    <property type="entry name" value="T9SS_OM_PorV"/>
</dbReference>
<comment type="caution">
    <text evidence="3">The sequence shown here is derived from an EMBL/GenBank/DDBJ whole genome shotgun (WGS) entry which is preliminary data.</text>
</comment>
<dbReference type="NCBIfam" id="NF033709">
    <property type="entry name" value="PorV_fam"/>
    <property type="match status" value="1"/>
</dbReference>
<evidence type="ECO:0000313" key="3">
    <source>
        <dbReference type="EMBL" id="MDN5210833.1"/>
    </source>
</evidence>
<dbReference type="Proteomes" id="UP001172083">
    <property type="component" value="Unassembled WGS sequence"/>
</dbReference>
<dbReference type="Gene3D" id="2.40.160.60">
    <property type="entry name" value="Outer membrane protein transport protein (OMPP1/FadL/TodX)"/>
    <property type="match status" value="1"/>
</dbReference>
<protein>
    <submittedName>
        <fullName evidence="3">Type IX secretion system outer membrane channel protein PorV</fullName>
    </submittedName>
</protein>
<organism evidence="3 4">
    <name type="scientific">Agaribacillus aureus</name>
    <dbReference type="NCBI Taxonomy" id="3051825"/>
    <lineage>
        <taxon>Bacteria</taxon>
        <taxon>Pseudomonadati</taxon>
        <taxon>Bacteroidota</taxon>
        <taxon>Cytophagia</taxon>
        <taxon>Cytophagales</taxon>
        <taxon>Splendidivirgaceae</taxon>
        <taxon>Agaribacillus</taxon>
    </lineage>
</organism>